<dbReference type="Proteomes" id="UP000016895">
    <property type="component" value="Chromosome 1"/>
</dbReference>
<evidence type="ECO:0000313" key="6">
    <source>
        <dbReference type="Proteomes" id="UP000016895"/>
    </source>
</evidence>
<keyword evidence="6" id="KW-1185">Reference proteome</keyword>
<accession>U4K9N2</accession>
<dbReference type="InterPro" id="IPR029061">
    <property type="entry name" value="THDP-binding"/>
</dbReference>
<keyword evidence="3" id="KW-0786">Thiamine pyrophosphate</keyword>
<dbReference type="CDD" id="cd07033">
    <property type="entry name" value="TPP_PYR_DXS_TK_like"/>
    <property type="match status" value="1"/>
</dbReference>
<dbReference type="SMART" id="SM00861">
    <property type="entry name" value="Transket_pyr"/>
    <property type="match status" value="1"/>
</dbReference>
<evidence type="ECO:0000313" key="5">
    <source>
        <dbReference type="EMBL" id="CCO56857.1"/>
    </source>
</evidence>
<dbReference type="PATRIC" id="fig|1260221.3.peg.650"/>
<dbReference type="SUPFAM" id="SSF52518">
    <property type="entry name" value="Thiamin diphosphate-binding fold (THDP-binding)"/>
    <property type="match status" value="1"/>
</dbReference>
<dbReference type="EC" id="2.2.1.1" evidence="5"/>
<protein>
    <submittedName>
        <fullName evidence="5">Putative transketolase, C-terminal section</fullName>
        <ecNumber evidence="5">2.2.1.1</ecNumber>
    </submittedName>
</protein>
<keyword evidence="5" id="KW-0808">Transferase</keyword>
<dbReference type="STRING" id="28173.VIBNI_A0677"/>
<dbReference type="InterPro" id="IPR005475">
    <property type="entry name" value="Transketolase-like_Pyr-bd"/>
</dbReference>
<dbReference type="AlphaFoldDB" id="U4K9N2"/>
<dbReference type="SUPFAM" id="SSF52922">
    <property type="entry name" value="TK C-terminal domain-like"/>
    <property type="match status" value="1"/>
</dbReference>
<dbReference type="PANTHER" id="PTHR43825">
    <property type="entry name" value="PYRUVATE DEHYDROGENASE E1 COMPONENT"/>
    <property type="match status" value="1"/>
</dbReference>
<dbReference type="Gene3D" id="3.40.50.970">
    <property type="match status" value="1"/>
</dbReference>
<comment type="similarity">
    <text evidence="2">Belongs to the transketolase family.</text>
</comment>
<dbReference type="FunFam" id="3.40.50.970:FF:000129">
    <property type="entry name" value="Transketolase"/>
    <property type="match status" value="1"/>
</dbReference>
<gene>
    <name evidence="5" type="ORF">VIBNI_A0677</name>
</gene>
<organism evidence="5 6">
    <name type="scientific">Vibrio nigripulchritudo</name>
    <dbReference type="NCBI Taxonomy" id="28173"/>
    <lineage>
        <taxon>Bacteria</taxon>
        <taxon>Pseudomonadati</taxon>
        <taxon>Pseudomonadota</taxon>
        <taxon>Gammaproteobacteria</taxon>
        <taxon>Vibrionales</taxon>
        <taxon>Vibrionaceae</taxon>
        <taxon>Vibrio</taxon>
    </lineage>
</organism>
<dbReference type="EMBL" id="FO203526">
    <property type="protein sequence ID" value="CCO56857.1"/>
    <property type="molecule type" value="Genomic_DNA"/>
</dbReference>
<name>U4K9N2_9VIBR</name>
<comment type="cofactor">
    <cofactor evidence="1">
        <name>thiamine diphosphate</name>
        <dbReference type="ChEBI" id="CHEBI:58937"/>
    </cofactor>
</comment>
<evidence type="ECO:0000256" key="1">
    <source>
        <dbReference type="ARBA" id="ARBA00001964"/>
    </source>
</evidence>
<evidence type="ECO:0000259" key="4">
    <source>
        <dbReference type="SMART" id="SM00861"/>
    </source>
</evidence>
<proteinExistence type="inferred from homology"/>
<sequence>MTMEKKHLANVMIEQFTKAVENGVDLIAVVADSTSTSKISPFMSTYPERVVNVGIAEQALVSTAAGLALGGKVVATCNAAPFLVSRANEQIKIDVCYNDTNVKMFGLNSGASYGPLASTHHSIDDISVMRGFGRLDIFAPSDPIECEQIIQYAINKVGPVYIRMDGKQLPVLHDEGYRFEPGKVDVLKRGENVSLVALGSTVHEVYEASERLLSEGISANVISLSSIRPLNKAELIEAVGQTPFVISVEEHNVNGGVGALVSEVLAEQGSGARLIRLGINDGEYAIAANREDMRAHHGIDANSIYNLVKNLMDS</sequence>
<reference evidence="5 6" key="1">
    <citation type="journal article" date="2013" name="ISME J.">
        <title>Comparative genomics of pathogenic lineages of Vibrio nigripulchritudo identifies virulence-associated traits.</title>
        <authorList>
            <person name="Goudenege D."/>
            <person name="Labreuche Y."/>
            <person name="Krin E."/>
            <person name="Ansquer D."/>
            <person name="Mangenot S."/>
            <person name="Calteau A."/>
            <person name="Medigue C."/>
            <person name="Mazel D."/>
            <person name="Polz M.F."/>
            <person name="Le Roux F."/>
        </authorList>
    </citation>
    <scope>NUCLEOTIDE SEQUENCE [LARGE SCALE GENOMIC DNA]</scope>
    <source>
        <strain evidence="6">SnF1</strain>
    </source>
</reference>
<evidence type="ECO:0000256" key="2">
    <source>
        <dbReference type="ARBA" id="ARBA00007131"/>
    </source>
</evidence>
<dbReference type="InterPro" id="IPR033248">
    <property type="entry name" value="Transketolase_C"/>
</dbReference>
<feature type="domain" description="Transketolase-like pyrimidine-binding" evidence="4">
    <location>
        <begin position="6"/>
        <end position="171"/>
    </location>
</feature>
<dbReference type="InterPro" id="IPR009014">
    <property type="entry name" value="Transketo_C/PFOR_II"/>
</dbReference>
<dbReference type="eggNOG" id="COG3958">
    <property type="taxonomic scope" value="Bacteria"/>
</dbReference>
<dbReference type="Pfam" id="PF02779">
    <property type="entry name" value="Transket_pyr"/>
    <property type="match status" value="1"/>
</dbReference>
<dbReference type="PANTHER" id="PTHR43825:SF1">
    <property type="entry name" value="TRANSKETOLASE-LIKE PYRIMIDINE-BINDING DOMAIN-CONTAINING PROTEIN"/>
    <property type="match status" value="1"/>
</dbReference>
<dbReference type="Gene3D" id="3.40.50.920">
    <property type="match status" value="1"/>
</dbReference>
<dbReference type="KEGG" id="vni:VIBNI_A0677"/>
<dbReference type="InterPro" id="IPR051157">
    <property type="entry name" value="PDH/Transketolase"/>
</dbReference>
<dbReference type="GO" id="GO:0004802">
    <property type="term" value="F:transketolase activity"/>
    <property type="evidence" value="ECO:0007669"/>
    <property type="project" value="UniProtKB-EC"/>
</dbReference>
<evidence type="ECO:0000256" key="3">
    <source>
        <dbReference type="ARBA" id="ARBA00023052"/>
    </source>
</evidence>
<dbReference type="Pfam" id="PF02780">
    <property type="entry name" value="Transketolase_C"/>
    <property type="match status" value="1"/>
</dbReference>